<accession>A0A1X7G635</accession>
<keyword evidence="1" id="KW-0732">Signal</keyword>
<dbReference type="AlphaFoldDB" id="A0A1X7G635"/>
<name>A0A1X7G635_9PROT</name>
<dbReference type="Proteomes" id="UP000192936">
    <property type="component" value="Unassembled WGS sequence"/>
</dbReference>
<evidence type="ECO:0008006" key="4">
    <source>
        <dbReference type="Google" id="ProtNLM"/>
    </source>
</evidence>
<evidence type="ECO:0000313" key="3">
    <source>
        <dbReference type="Proteomes" id="UP000192936"/>
    </source>
</evidence>
<protein>
    <recommendedName>
        <fullName evidence="4">Secreted protein</fullName>
    </recommendedName>
</protein>
<feature type="signal peptide" evidence="1">
    <location>
        <begin position="1"/>
        <end position="31"/>
    </location>
</feature>
<reference evidence="2 3" key="1">
    <citation type="submission" date="2017-04" db="EMBL/GenBank/DDBJ databases">
        <authorList>
            <person name="Afonso C.L."/>
            <person name="Miller P.J."/>
            <person name="Scott M.A."/>
            <person name="Spackman E."/>
            <person name="Goraichik I."/>
            <person name="Dimitrov K.M."/>
            <person name="Suarez D.L."/>
            <person name="Swayne D.E."/>
        </authorList>
    </citation>
    <scope>NUCLEOTIDE SEQUENCE [LARGE SCALE GENOMIC DNA]</scope>
    <source>
        <strain evidence="2 3">A2P</strain>
    </source>
</reference>
<feature type="chain" id="PRO_5012936951" description="Secreted protein" evidence="1">
    <location>
        <begin position="32"/>
        <end position="129"/>
    </location>
</feature>
<evidence type="ECO:0000256" key="1">
    <source>
        <dbReference type="SAM" id="SignalP"/>
    </source>
</evidence>
<dbReference type="EMBL" id="FXAK01000007">
    <property type="protein sequence ID" value="SMF63814.1"/>
    <property type="molecule type" value="Genomic_DNA"/>
</dbReference>
<organism evidence="2 3">
    <name type="scientific">Azospirillum oryzae</name>
    <dbReference type="NCBI Taxonomy" id="286727"/>
    <lineage>
        <taxon>Bacteria</taxon>
        <taxon>Pseudomonadati</taxon>
        <taxon>Pseudomonadota</taxon>
        <taxon>Alphaproteobacteria</taxon>
        <taxon>Rhodospirillales</taxon>
        <taxon>Azospirillaceae</taxon>
        <taxon>Azospirillum</taxon>
    </lineage>
</organism>
<sequence>MWRGTWSTVRRVVVSLLMLATLLVYAVPSHASLLPHQHSPAPHEHGLVDTHDDGVAGVADHEHKQDPCKDLGVLGDDACCSVAQCATMHGGLPADAIAAFIPALDRADHLLALATPEGIGSDPALRPPL</sequence>
<gene>
    <name evidence="2" type="ORF">SAMN02982917_3253</name>
</gene>
<proteinExistence type="predicted"/>
<dbReference type="STRING" id="286727.SAMN02982917_3253"/>
<evidence type="ECO:0000313" key="2">
    <source>
        <dbReference type="EMBL" id="SMF63814.1"/>
    </source>
</evidence>